<feature type="compositionally biased region" description="Polar residues" evidence="1">
    <location>
        <begin position="56"/>
        <end position="66"/>
    </location>
</feature>
<dbReference type="EMBL" id="NMUH01000018">
    <property type="protein sequence ID" value="MQL68636.1"/>
    <property type="molecule type" value="Genomic_DNA"/>
</dbReference>
<name>A0A843TEG7_COLES</name>
<proteinExistence type="predicted"/>
<dbReference type="Proteomes" id="UP000652761">
    <property type="component" value="Unassembled WGS sequence"/>
</dbReference>
<evidence type="ECO:0000313" key="3">
    <source>
        <dbReference type="Proteomes" id="UP000652761"/>
    </source>
</evidence>
<dbReference type="AlphaFoldDB" id="A0A843TEG7"/>
<organism evidence="2 3">
    <name type="scientific">Colocasia esculenta</name>
    <name type="common">Wild taro</name>
    <name type="synonym">Arum esculentum</name>
    <dbReference type="NCBI Taxonomy" id="4460"/>
    <lineage>
        <taxon>Eukaryota</taxon>
        <taxon>Viridiplantae</taxon>
        <taxon>Streptophyta</taxon>
        <taxon>Embryophyta</taxon>
        <taxon>Tracheophyta</taxon>
        <taxon>Spermatophyta</taxon>
        <taxon>Magnoliopsida</taxon>
        <taxon>Liliopsida</taxon>
        <taxon>Araceae</taxon>
        <taxon>Aroideae</taxon>
        <taxon>Colocasieae</taxon>
        <taxon>Colocasia</taxon>
    </lineage>
</organism>
<feature type="non-terminal residue" evidence="2">
    <location>
        <position position="123"/>
    </location>
</feature>
<keyword evidence="3" id="KW-1185">Reference proteome</keyword>
<accession>A0A843TEG7</accession>
<gene>
    <name evidence="2" type="ORF">Taro_000936</name>
</gene>
<sequence length="123" mass="13991">IYQFSTIKSRTEGLNKCNGLNSKHNRIGICNTLDLSVLNTEEMKIKDKQHHWIDLSTPTSQLSQRIKATKTPLSAELNPHSRSKRNSTPQPLQLRNNQIKSESASLPCNQTKRNKRTPLELSN</sequence>
<evidence type="ECO:0000256" key="1">
    <source>
        <dbReference type="SAM" id="MobiDB-lite"/>
    </source>
</evidence>
<feature type="compositionally biased region" description="Polar residues" evidence="1">
    <location>
        <begin position="86"/>
        <end position="111"/>
    </location>
</feature>
<reference evidence="2" key="1">
    <citation type="submission" date="2017-07" db="EMBL/GenBank/DDBJ databases">
        <title>Taro Niue Genome Assembly and Annotation.</title>
        <authorList>
            <person name="Atibalentja N."/>
            <person name="Keating K."/>
            <person name="Fields C.J."/>
        </authorList>
    </citation>
    <scope>NUCLEOTIDE SEQUENCE</scope>
    <source>
        <strain evidence="2">Niue_2</strain>
        <tissue evidence="2">Leaf</tissue>
    </source>
</reference>
<feature type="region of interest" description="Disordered" evidence="1">
    <location>
        <begin position="56"/>
        <end position="123"/>
    </location>
</feature>
<protein>
    <submittedName>
        <fullName evidence="2">Uncharacterized protein</fullName>
    </submittedName>
</protein>
<feature type="non-terminal residue" evidence="2">
    <location>
        <position position="1"/>
    </location>
</feature>
<evidence type="ECO:0000313" key="2">
    <source>
        <dbReference type="EMBL" id="MQL68636.1"/>
    </source>
</evidence>
<comment type="caution">
    <text evidence="2">The sequence shown here is derived from an EMBL/GenBank/DDBJ whole genome shotgun (WGS) entry which is preliminary data.</text>
</comment>